<name>A0A1I0HKT8_9EURY</name>
<protein>
    <recommendedName>
        <fullName evidence="3">ISH3-type transposase ISHwa12</fullName>
    </recommendedName>
</protein>
<evidence type="ECO:0008006" key="3">
    <source>
        <dbReference type="Google" id="ProtNLM"/>
    </source>
</evidence>
<dbReference type="PANTHER" id="PTHR33252">
    <property type="entry name" value="THIRD ORF IN TRANSPOSON ISC1160"/>
    <property type="match status" value="1"/>
</dbReference>
<evidence type="ECO:0000313" key="2">
    <source>
        <dbReference type="Proteomes" id="UP000199320"/>
    </source>
</evidence>
<reference evidence="2" key="1">
    <citation type="submission" date="2016-10" db="EMBL/GenBank/DDBJ databases">
        <authorList>
            <person name="Varghese N."/>
            <person name="Submissions S."/>
        </authorList>
    </citation>
    <scope>NUCLEOTIDE SEQUENCE [LARGE SCALE GENOMIC DNA]</scope>
    <source>
        <strain evidence="2">CDM_6</strain>
    </source>
</reference>
<evidence type="ECO:0000313" key="1">
    <source>
        <dbReference type="EMBL" id="SET83696.1"/>
    </source>
</evidence>
<proteinExistence type="predicted"/>
<gene>
    <name evidence="1" type="ORF">SAMN04488694_1141</name>
</gene>
<dbReference type="GeneID" id="14336439"/>
<keyword evidence="2" id="KW-1185">Reference proteome</keyword>
<dbReference type="PANTHER" id="PTHR33252:SF2">
    <property type="entry name" value="TRANSPOSASE IS4-LIKE DOMAIN-CONTAINING PROTEIN"/>
    <property type="match status" value="1"/>
</dbReference>
<organism evidence="1 2">
    <name type="scientific">Natrinema hispanicum</name>
    <dbReference type="NCBI Taxonomy" id="392421"/>
    <lineage>
        <taxon>Archaea</taxon>
        <taxon>Methanobacteriati</taxon>
        <taxon>Methanobacteriota</taxon>
        <taxon>Stenosarchaea group</taxon>
        <taxon>Halobacteria</taxon>
        <taxon>Halobacteriales</taxon>
        <taxon>Natrialbaceae</taxon>
        <taxon>Natrinema</taxon>
    </lineage>
</organism>
<dbReference type="OrthoDB" id="191045at2157"/>
<accession>A0A1I0HKT8</accession>
<dbReference type="EMBL" id="FOIC01000014">
    <property type="protein sequence ID" value="SET83696.1"/>
    <property type="molecule type" value="Genomic_DNA"/>
</dbReference>
<dbReference type="NCBIfam" id="NF033541">
    <property type="entry name" value="transpos_ISH3"/>
    <property type="match status" value="1"/>
</dbReference>
<dbReference type="AlphaFoldDB" id="A0A1I0HKT8"/>
<dbReference type="RefSeq" id="WP_006181000.1">
    <property type="nucleotide sequence ID" value="NZ_FOIC01000014.1"/>
</dbReference>
<sequence>MNLPQLKQVLTDPDEFITNSQLKTLALEVLELIPMPGIEGSPLDSGDIMEVVLRAAVGTTSVNGVTTNTDETPNREPVMDWLHTLDKEPMLDAVNDILATMAMAVLDRSRSRTVCIDFMDNPFHGHPADEDEFRRMQARDGTTKCHRYCTAFVLAQGKPLTLAVEPVAGDDSAADAVERVLARVELYSFELDQILMDRAAYVGEVIGVLRATAPPVFPVKTGKDSLRKKLSATASYMTEETICEGKEHEQTFPLAVNVTYQNGDRGKSGLKQTGYAAYGLEDRTPRQVARIYNNRSRIEKSYEKFREARALTTTPSTTIRLFYVGVGFLLEQLWLVVQWAVLARPRRGGRALPVEFTFSDAFLHGIERVLDDELGWKTKHRTNGEGLPPGYEHGLG</sequence>
<dbReference type="Proteomes" id="UP000199320">
    <property type="component" value="Unassembled WGS sequence"/>
</dbReference>